<evidence type="ECO:0000313" key="1">
    <source>
        <dbReference type="EMBL" id="KAJ8869344.1"/>
    </source>
</evidence>
<reference evidence="1 2" key="1">
    <citation type="submission" date="2023-02" db="EMBL/GenBank/DDBJ databases">
        <title>LHISI_Scaffold_Assembly.</title>
        <authorList>
            <person name="Stuart O.P."/>
            <person name="Cleave R."/>
            <person name="Magrath M.J.L."/>
            <person name="Mikheyev A.S."/>
        </authorList>
    </citation>
    <scope>NUCLEOTIDE SEQUENCE [LARGE SCALE GENOMIC DNA]</scope>
    <source>
        <strain evidence="1">Daus_M_001</strain>
        <tissue evidence="1">Leg muscle</tissue>
    </source>
</reference>
<keyword evidence="2" id="KW-1185">Reference proteome</keyword>
<dbReference type="InterPro" id="IPR005312">
    <property type="entry name" value="DUF1759"/>
</dbReference>
<protein>
    <submittedName>
        <fullName evidence="1">Uncharacterized protein</fullName>
    </submittedName>
</protein>
<comment type="caution">
    <text evidence="1">The sequence shown here is derived from an EMBL/GenBank/DDBJ whole genome shotgun (WGS) entry which is preliminary data.</text>
</comment>
<dbReference type="Pfam" id="PF03564">
    <property type="entry name" value="DUF1759"/>
    <property type="match status" value="1"/>
</dbReference>
<accession>A0ABQ9GA87</accession>
<proteinExistence type="predicted"/>
<sequence length="313" mass="35522">MAMRTSLNKVEHSKRLEMFDDAYYRIMYVAESLKQLSVSSEQRTTTQSHALVALPVIKLPTFSGEIKGWFNYSNLFTTLTGDNRDLSNNHYLLFSHFQSPLIMSTLLGICMFKWYDKKWVIMASHVDALLQAHVATTGSAQSFLILLSAIIENVAALKTVNLSVDQWDMMLLHLLEKCMDQALRKKWELVVSELDIPTLNYFTDFHDKHCTSSKVLIGTSQNNSQLKSINNRKYCTSSGCLLLSPVQKSVCLCKGDRTIHRCSEFVQKDPQACFTMLKVKRLCINCLQAAHQMKSCPLPKSSQFCNACHNTDA</sequence>
<name>A0ABQ9GA87_9NEOP</name>
<dbReference type="EMBL" id="JARBHB010000014">
    <property type="protein sequence ID" value="KAJ8869344.1"/>
    <property type="molecule type" value="Genomic_DNA"/>
</dbReference>
<dbReference type="Proteomes" id="UP001159363">
    <property type="component" value="Chromosome 13"/>
</dbReference>
<evidence type="ECO:0000313" key="2">
    <source>
        <dbReference type="Proteomes" id="UP001159363"/>
    </source>
</evidence>
<organism evidence="1 2">
    <name type="scientific">Dryococelus australis</name>
    <dbReference type="NCBI Taxonomy" id="614101"/>
    <lineage>
        <taxon>Eukaryota</taxon>
        <taxon>Metazoa</taxon>
        <taxon>Ecdysozoa</taxon>
        <taxon>Arthropoda</taxon>
        <taxon>Hexapoda</taxon>
        <taxon>Insecta</taxon>
        <taxon>Pterygota</taxon>
        <taxon>Neoptera</taxon>
        <taxon>Polyneoptera</taxon>
        <taxon>Phasmatodea</taxon>
        <taxon>Verophasmatodea</taxon>
        <taxon>Anareolatae</taxon>
        <taxon>Phasmatidae</taxon>
        <taxon>Eurycanthinae</taxon>
        <taxon>Dryococelus</taxon>
    </lineage>
</organism>
<gene>
    <name evidence="1" type="ORF">PR048_030919</name>
</gene>